<feature type="region of interest" description="Disordered" evidence="1">
    <location>
        <begin position="46"/>
        <end position="67"/>
    </location>
</feature>
<dbReference type="AlphaFoldDB" id="A0ABD2PL05"/>
<organism evidence="2 3">
    <name type="scientific">Cichlidogyrus casuarinus</name>
    <dbReference type="NCBI Taxonomy" id="1844966"/>
    <lineage>
        <taxon>Eukaryota</taxon>
        <taxon>Metazoa</taxon>
        <taxon>Spiralia</taxon>
        <taxon>Lophotrochozoa</taxon>
        <taxon>Platyhelminthes</taxon>
        <taxon>Monogenea</taxon>
        <taxon>Monopisthocotylea</taxon>
        <taxon>Dactylogyridea</taxon>
        <taxon>Ancyrocephalidae</taxon>
        <taxon>Cichlidogyrus</taxon>
    </lineage>
</organism>
<keyword evidence="3" id="KW-1185">Reference proteome</keyword>
<proteinExistence type="predicted"/>
<dbReference type="EMBL" id="JBJKFK010006637">
    <property type="protein sequence ID" value="KAL3307723.1"/>
    <property type="molecule type" value="Genomic_DNA"/>
</dbReference>
<comment type="caution">
    <text evidence="2">The sequence shown here is derived from an EMBL/GenBank/DDBJ whole genome shotgun (WGS) entry which is preliminary data.</text>
</comment>
<dbReference type="Proteomes" id="UP001626550">
    <property type="component" value="Unassembled WGS sequence"/>
</dbReference>
<protein>
    <submittedName>
        <fullName evidence="2">Uncharacterized protein</fullName>
    </submittedName>
</protein>
<sequence>NTNLRGTTRNCLVIHPDWPLLVDSFNYLPNIADESDSARIHGIRIGTLNAPSPQPHSHPTPVYSNDH</sequence>
<evidence type="ECO:0000313" key="2">
    <source>
        <dbReference type="EMBL" id="KAL3307723.1"/>
    </source>
</evidence>
<accession>A0ABD2PL05</accession>
<name>A0ABD2PL05_9PLAT</name>
<gene>
    <name evidence="2" type="ORF">Ciccas_013758</name>
</gene>
<evidence type="ECO:0000313" key="3">
    <source>
        <dbReference type="Proteomes" id="UP001626550"/>
    </source>
</evidence>
<reference evidence="2 3" key="1">
    <citation type="submission" date="2024-11" db="EMBL/GenBank/DDBJ databases">
        <title>Adaptive evolution of stress response genes in parasites aligns with host niche diversity.</title>
        <authorList>
            <person name="Hahn C."/>
            <person name="Resl P."/>
        </authorList>
    </citation>
    <scope>NUCLEOTIDE SEQUENCE [LARGE SCALE GENOMIC DNA]</scope>
    <source>
        <strain evidence="2">EGGRZ-B1_66</strain>
        <tissue evidence="2">Body</tissue>
    </source>
</reference>
<feature type="non-terminal residue" evidence="2">
    <location>
        <position position="1"/>
    </location>
</feature>
<evidence type="ECO:0000256" key="1">
    <source>
        <dbReference type="SAM" id="MobiDB-lite"/>
    </source>
</evidence>